<proteinExistence type="predicted"/>
<evidence type="ECO:0000313" key="1">
    <source>
        <dbReference type="EMBL" id="EMN89444.1"/>
    </source>
</evidence>
<dbReference type="AlphaFoldDB" id="M6Q2D3"/>
<keyword evidence="2" id="KW-1185">Reference proteome</keyword>
<name>M6Q2D3_9LEPT</name>
<gene>
    <name evidence="1" type="ORF">LEP1GSC108_0342</name>
</gene>
<dbReference type="EMBL" id="AHNU02000057">
    <property type="protein sequence ID" value="EMN89444.1"/>
    <property type="molecule type" value="Genomic_DNA"/>
</dbReference>
<reference evidence="1 2" key="1">
    <citation type="submission" date="2013-01" db="EMBL/GenBank/DDBJ databases">
        <authorList>
            <person name="Harkins D.M."/>
            <person name="Durkin A.S."/>
            <person name="Brinkac L.M."/>
            <person name="Haft D.H."/>
            <person name="Selengut J.D."/>
            <person name="Sanka R."/>
            <person name="DePew J."/>
            <person name="Purushe J."/>
            <person name="Chanthongthip A."/>
            <person name="Lattana O."/>
            <person name="Phetsouvanh R."/>
            <person name="Newton P.N."/>
            <person name="Vinetz J.M."/>
            <person name="Sutton G.G."/>
            <person name="Nierman W.C."/>
            <person name="Fouts D.E."/>
        </authorList>
    </citation>
    <scope>NUCLEOTIDE SEQUENCE [LARGE SCALE GENOMIC DNA]</scope>
    <source>
        <strain evidence="1 2">UI 13098</strain>
    </source>
</reference>
<protein>
    <submittedName>
        <fullName evidence="1">Uncharacterized protein</fullName>
    </submittedName>
</protein>
<sequence>MISYFKEKRTYKSSLFETSPPKLFKIIQKNTSKMQNSENFVRGLVQNNLY</sequence>
<evidence type="ECO:0000313" key="2">
    <source>
        <dbReference type="Proteomes" id="UP000012118"/>
    </source>
</evidence>
<accession>M6Q2D3</accession>
<dbReference type="Proteomes" id="UP000012118">
    <property type="component" value="Unassembled WGS sequence"/>
</dbReference>
<comment type="caution">
    <text evidence="1">The sequence shown here is derived from an EMBL/GenBank/DDBJ whole genome shotgun (WGS) entry which is preliminary data.</text>
</comment>
<organism evidence="1 2">
    <name type="scientific">Leptospira weilii str. UI 13098</name>
    <dbReference type="NCBI Taxonomy" id="1088542"/>
    <lineage>
        <taxon>Bacteria</taxon>
        <taxon>Pseudomonadati</taxon>
        <taxon>Spirochaetota</taxon>
        <taxon>Spirochaetia</taxon>
        <taxon>Leptospirales</taxon>
        <taxon>Leptospiraceae</taxon>
        <taxon>Leptospira</taxon>
    </lineage>
</organism>